<dbReference type="Proteomes" id="UP000673394">
    <property type="component" value="Unassembled WGS sequence"/>
</dbReference>
<dbReference type="EMBL" id="JAGKSP010000002">
    <property type="protein sequence ID" value="MBP3962809.1"/>
    <property type="molecule type" value="Genomic_DNA"/>
</dbReference>
<organism evidence="2 3">
    <name type="scientific">Paenibacillus lignilyticus</name>
    <dbReference type="NCBI Taxonomy" id="1172615"/>
    <lineage>
        <taxon>Bacteria</taxon>
        <taxon>Bacillati</taxon>
        <taxon>Bacillota</taxon>
        <taxon>Bacilli</taxon>
        <taxon>Bacillales</taxon>
        <taxon>Paenibacillaceae</taxon>
        <taxon>Paenibacillus</taxon>
    </lineage>
</organism>
<protein>
    <submittedName>
        <fullName evidence="2">Uncharacterized protein</fullName>
    </submittedName>
</protein>
<keyword evidence="1" id="KW-0472">Membrane</keyword>
<keyword evidence="1" id="KW-1133">Transmembrane helix</keyword>
<evidence type="ECO:0000313" key="3">
    <source>
        <dbReference type="Proteomes" id="UP000673394"/>
    </source>
</evidence>
<keyword evidence="3" id="KW-1185">Reference proteome</keyword>
<sequence length="47" mass="5247">MKVLIIQPNGKVRNMAGIRSCILVGMSWINLLKKFARMAAISQSDRS</sequence>
<evidence type="ECO:0000313" key="2">
    <source>
        <dbReference type="EMBL" id="MBP3962809.1"/>
    </source>
</evidence>
<reference evidence="2 3" key="1">
    <citation type="submission" date="2021-04" db="EMBL/GenBank/DDBJ databases">
        <title>Paenibacillus sp. DLE-14 whole genome sequence.</title>
        <authorList>
            <person name="Ham Y.J."/>
        </authorList>
    </citation>
    <scope>NUCLEOTIDE SEQUENCE [LARGE SCALE GENOMIC DNA]</scope>
    <source>
        <strain evidence="2 3">DLE-14</strain>
    </source>
</reference>
<proteinExistence type="predicted"/>
<keyword evidence="1" id="KW-0812">Transmembrane</keyword>
<name>A0ABS5CA47_9BACL</name>
<accession>A0ABS5CA47</accession>
<gene>
    <name evidence="2" type="ORF">I8J30_08850</name>
</gene>
<evidence type="ECO:0000256" key="1">
    <source>
        <dbReference type="SAM" id="Phobius"/>
    </source>
</evidence>
<feature type="transmembrane region" description="Helical" evidence="1">
    <location>
        <begin position="12"/>
        <end position="32"/>
    </location>
</feature>
<dbReference type="RefSeq" id="WP_210657269.1">
    <property type="nucleotide sequence ID" value="NZ_JAGKSP010000002.1"/>
</dbReference>
<comment type="caution">
    <text evidence="2">The sequence shown here is derived from an EMBL/GenBank/DDBJ whole genome shotgun (WGS) entry which is preliminary data.</text>
</comment>